<dbReference type="GO" id="GO:0005829">
    <property type="term" value="C:cytosol"/>
    <property type="evidence" value="ECO:0007669"/>
    <property type="project" value="UniProtKB-ARBA"/>
</dbReference>
<evidence type="ECO:0000256" key="1">
    <source>
        <dbReference type="ARBA" id="ARBA00000642"/>
    </source>
</evidence>
<dbReference type="Pfam" id="PF00162">
    <property type="entry name" value="PGK"/>
    <property type="match status" value="1"/>
</dbReference>
<feature type="binding site" evidence="12">
    <location>
        <position position="37"/>
    </location>
    <ligand>
        <name>substrate</name>
    </ligand>
</feature>
<dbReference type="Gene3D" id="3.40.50.1260">
    <property type="entry name" value="Phosphoglycerate kinase, N-terminal domain"/>
    <property type="match status" value="2"/>
</dbReference>
<keyword evidence="11 12" id="KW-0324">Glycolysis</keyword>
<dbReference type="GO" id="GO:0006094">
    <property type="term" value="P:gluconeogenesis"/>
    <property type="evidence" value="ECO:0007669"/>
    <property type="project" value="TreeGrafter"/>
</dbReference>
<comment type="caution">
    <text evidence="16">The sequence shown here is derived from an EMBL/GenBank/DDBJ whole genome shotgun (WGS) entry which is preliminary data.</text>
</comment>
<reference evidence="16 17" key="1">
    <citation type="submission" date="2013-11" db="EMBL/GenBank/DDBJ databases">
        <title>Metagenomic analysis of a methanogenic consortium involved in long chain n-alkane degradation.</title>
        <authorList>
            <person name="Davidova I.A."/>
            <person name="Callaghan A.V."/>
            <person name="Wawrik B."/>
            <person name="Pruitt S."/>
            <person name="Marks C."/>
            <person name="Duncan K.E."/>
            <person name="Suflita J.M."/>
        </authorList>
    </citation>
    <scope>NUCLEOTIDE SEQUENCE [LARGE SCALE GENOMIC DNA]</scope>
    <source>
        <strain evidence="16 17">SPR</strain>
    </source>
</reference>
<evidence type="ECO:0000256" key="3">
    <source>
        <dbReference type="ARBA" id="ARBA00008982"/>
    </source>
</evidence>
<dbReference type="GO" id="GO:0043531">
    <property type="term" value="F:ADP binding"/>
    <property type="evidence" value="ECO:0007669"/>
    <property type="project" value="TreeGrafter"/>
</dbReference>
<comment type="catalytic activity">
    <reaction evidence="1 12 15">
        <text>(2R)-3-phosphoglycerate + ATP = (2R)-3-phospho-glyceroyl phosphate + ADP</text>
        <dbReference type="Rhea" id="RHEA:14801"/>
        <dbReference type="ChEBI" id="CHEBI:30616"/>
        <dbReference type="ChEBI" id="CHEBI:57604"/>
        <dbReference type="ChEBI" id="CHEBI:58272"/>
        <dbReference type="ChEBI" id="CHEBI:456216"/>
        <dbReference type="EC" id="2.7.2.3"/>
    </reaction>
</comment>
<protein>
    <recommendedName>
        <fullName evidence="6 12">Phosphoglycerate kinase</fullName>
        <ecNumber evidence="5 12">2.7.2.3</ecNumber>
    </recommendedName>
</protein>
<organism evidence="16 17">
    <name type="scientific">Dethiosulfatarculus sandiegensis</name>
    <dbReference type="NCBI Taxonomy" id="1429043"/>
    <lineage>
        <taxon>Bacteria</taxon>
        <taxon>Pseudomonadati</taxon>
        <taxon>Thermodesulfobacteriota</taxon>
        <taxon>Desulfarculia</taxon>
        <taxon>Desulfarculales</taxon>
        <taxon>Desulfarculaceae</taxon>
        <taxon>Dethiosulfatarculus</taxon>
    </lineage>
</organism>
<evidence type="ECO:0000256" key="12">
    <source>
        <dbReference type="HAMAP-Rule" id="MF_00145"/>
    </source>
</evidence>
<dbReference type="EC" id="2.7.2.3" evidence="5 12"/>
<dbReference type="SUPFAM" id="SSF53748">
    <property type="entry name" value="Phosphoglycerate kinase"/>
    <property type="match status" value="1"/>
</dbReference>
<dbReference type="InterPro" id="IPR015911">
    <property type="entry name" value="Phosphoglycerate_kinase_CS"/>
</dbReference>
<evidence type="ECO:0000256" key="14">
    <source>
        <dbReference type="PIRSR" id="PIRSR000724-2"/>
    </source>
</evidence>
<evidence type="ECO:0000256" key="4">
    <source>
        <dbReference type="ARBA" id="ARBA00011245"/>
    </source>
</evidence>
<feature type="binding site" evidence="13">
    <location>
        <position position="120"/>
    </location>
    <ligand>
        <name>(2R)-3-phosphoglycerate</name>
        <dbReference type="ChEBI" id="CHEBI:58272"/>
    </ligand>
</feature>
<evidence type="ECO:0000256" key="10">
    <source>
        <dbReference type="ARBA" id="ARBA00022840"/>
    </source>
</evidence>
<evidence type="ECO:0000256" key="5">
    <source>
        <dbReference type="ARBA" id="ARBA00013061"/>
    </source>
</evidence>
<gene>
    <name evidence="12 16" type="primary">pgk</name>
    <name evidence="16" type="ORF">X474_20020</name>
</gene>
<keyword evidence="8 12" id="KW-0547">Nucleotide-binding</keyword>
<dbReference type="InterPro" id="IPR036043">
    <property type="entry name" value="Phosphoglycerate_kinase_sf"/>
</dbReference>
<evidence type="ECO:0000256" key="15">
    <source>
        <dbReference type="RuleBase" id="RU000532"/>
    </source>
</evidence>
<evidence type="ECO:0000256" key="7">
    <source>
        <dbReference type="ARBA" id="ARBA00022679"/>
    </source>
</evidence>
<comment type="similarity">
    <text evidence="3 12 15">Belongs to the phosphoglycerate kinase family.</text>
</comment>
<accession>A0A0D2GB62</accession>
<feature type="binding site" evidence="13">
    <location>
        <position position="153"/>
    </location>
    <ligand>
        <name>(2R)-3-phosphoglycerate</name>
        <dbReference type="ChEBI" id="CHEBI:58272"/>
    </ligand>
</feature>
<feature type="binding site" evidence="12">
    <location>
        <position position="153"/>
    </location>
    <ligand>
        <name>substrate</name>
    </ligand>
</feature>
<dbReference type="GO" id="GO:0006096">
    <property type="term" value="P:glycolytic process"/>
    <property type="evidence" value="ECO:0007669"/>
    <property type="project" value="UniProtKB-UniRule"/>
</dbReference>
<dbReference type="RefSeq" id="WP_082464478.1">
    <property type="nucleotide sequence ID" value="NZ_AZAC01000034.1"/>
</dbReference>
<dbReference type="PROSITE" id="PS00111">
    <property type="entry name" value="PGLYCERATE_KINASE"/>
    <property type="match status" value="1"/>
</dbReference>
<comment type="subunit">
    <text evidence="4 12">Monomer.</text>
</comment>
<dbReference type="GO" id="GO:0005524">
    <property type="term" value="F:ATP binding"/>
    <property type="evidence" value="ECO:0007669"/>
    <property type="project" value="UniProtKB-KW"/>
</dbReference>
<dbReference type="InParanoid" id="A0A0D2GB62"/>
<sequence>MAVRYINEIDLAGKVVFIRVDFNVPLDENQNITDDNRIRAALPTINYCLDENAKVIVASHMGRPKGKVVKELSMAPVARRLGRLLKKQVHLGPPELVNDETRKMVQELKTGKVLMLENLRYEPGETQDDPEFSKALASLCDIYVDDAFAVAHRPHASVEGITKFAPVSVAGFTMKKEMEYFRRAMVDPARPLAAVVGGAKAITKLEALENLLEHVDKMIVGGAMANTFLKGVGYEVGKSRYEEELVSVSQCLMLKAKEMGVKLYIPVDCVVADRFDPKAETMVTTVQEIPKEWMVMDIGPATSQLYRTALRDCKTIIWNGPMGAFEMDAFSRGTYNMVSTVAQSYAMTIIGGGDTDVAVSRVGETDNISYISTGGGAFLAMLTGDTLPAVAALGGSTGMEGRIIGDSCFTKRG</sequence>
<comment type="caution">
    <text evidence="12">Lacks conserved residue(s) required for the propagation of feature annotation.</text>
</comment>
<comment type="pathway">
    <text evidence="2 12">Carbohydrate degradation; glycolysis; pyruvate from D-glyceraldehyde 3-phosphate: step 2/5.</text>
</comment>
<dbReference type="PIRSF" id="PIRSF000724">
    <property type="entry name" value="Pgk"/>
    <property type="match status" value="1"/>
</dbReference>
<dbReference type="FunFam" id="3.40.50.1260:FF:000003">
    <property type="entry name" value="Phosphoglycerate kinase"/>
    <property type="match status" value="1"/>
</dbReference>
<dbReference type="UniPathway" id="UPA00109">
    <property type="reaction ID" value="UER00185"/>
</dbReference>
<dbReference type="PANTHER" id="PTHR11406">
    <property type="entry name" value="PHOSPHOGLYCERATE KINASE"/>
    <property type="match status" value="1"/>
</dbReference>
<feature type="binding site" evidence="12 13">
    <location>
        <begin position="60"/>
        <end position="63"/>
    </location>
    <ligand>
        <name>substrate</name>
    </ligand>
</feature>
<proteinExistence type="inferred from homology"/>
<feature type="binding site" evidence="12 14">
    <location>
        <position position="204"/>
    </location>
    <ligand>
        <name>ATP</name>
        <dbReference type="ChEBI" id="CHEBI:30616"/>
    </ligand>
</feature>
<keyword evidence="9 12" id="KW-0418">Kinase</keyword>
<dbReference type="PRINTS" id="PR00477">
    <property type="entry name" value="PHGLYCKINASE"/>
</dbReference>
<feature type="binding site" evidence="12 14">
    <location>
        <begin position="352"/>
        <end position="355"/>
    </location>
    <ligand>
        <name>ATP</name>
        <dbReference type="ChEBI" id="CHEBI:30616"/>
    </ligand>
</feature>
<evidence type="ECO:0000313" key="16">
    <source>
        <dbReference type="EMBL" id="KIX12097.1"/>
    </source>
</evidence>
<feature type="binding site" evidence="12 13">
    <location>
        <begin position="21"/>
        <end position="23"/>
    </location>
    <ligand>
        <name>substrate</name>
    </ligand>
</feature>
<comment type="subcellular location">
    <subcellularLocation>
        <location evidence="12">Cytoplasm</location>
    </subcellularLocation>
</comment>
<dbReference type="InterPro" id="IPR015824">
    <property type="entry name" value="Phosphoglycerate_kinase_N"/>
</dbReference>
<dbReference type="PATRIC" id="fig|1429043.3.peg.4244"/>
<dbReference type="AlphaFoldDB" id="A0A0D2GB62"/>
<keyword evidence="17" id="KW-1185">Reference proteome</keyword>
<feature type="binding site" evidence="12 14">
    <location>
        <position position="326"/>
    </location>
    <ligand>
        <name>ATP</name>
        <dbReference type="ChEBI" id="CHEBI:30616"/>
    </ligand>
</feature>
<dbReference type="FunCoup" id="A0A0D2GB62">
    <property type="interactions" value="504"/>
</dbReference>
<dbReference type="EMBL" id="AZAC01000034">
    <property type="protein sequence ID" value="KIX12097.1"/>
    <property type="molecule type" value="Genomic_DNA"/>
</dbReference>
<feature type="binding site" evidence="12">
    <location>
        <position position="120"/>
    </location>
    <ligand>
        <name>substrate</name>
    </ligand>
</feature>
<evidence type="ECO:0000313" key="17">
    <source>
        <dbReference type="Proteomes" id="UP000032233"/>
    </source>
</evidence>
<name>A0A0D2GB62_9BACT</name>
<dbReference type="Proteomes" id="UP000032233">
    <property type="component" value="Unassembled WGS sequence"/>
</dbReference>
<keyword evidence="7 12" id="KW-0808">Transferase</keyword>
<evidence type="ECO:0000256" key="9">
    <source>
        <dbReference type="ARBA" id="ARBA00022777"/>
    </source>
</evidence>
<dbReference type="HAMAP" id="MF_00145">
    <property type="entry name" value="Phosphoglyc_kinase"/>
    <property type="match status" value="1"/>
</dbReference>
<dbReference type="GO" id="GO:0004618">
    <property type="term" value="F:phosphoglycerate kinase activity"/>
    <property type="evidence" value="ECO:0007669"/>
    <property type="project" value="UniProtKB-UniRule"/>
</dbReference>
<keyword evidence="10 12" id="KW-0067">ATP-binding</keyword>
<feature type="binding site" evidence="13">
    <location>
        <position position="37"/>
    </location>
    <ligand>
        <name>(2R)-3-phosphoglycerate</name>
        <dbReference type="ChEBI" id="CHEBI:58272"/>
    </ligand>
</feature>
<evidence type="ECO:0000256" key="13">
    <source>
        <dbReference type="PIRSR" id="PIRSR000724-1"/>
    </source>
</evidence>
<evidence type="ECO:0000256" key="8">
    <source>
        <dbReference type="ARBA" id="ARBA00022741"/>
    </source>
</evidence>
<dbReference type="PANTHER" id="PTHR11406:SF23">
    <property type="entry name" value="PHOSPHOGLYCERATE KINASE 1, CHLOROPLASTIC-RELATED"/>
    <property type="match status" value="1"/>
</dbReference>
<dbReference type="InterPro" id="IPR001576">
    <property type="entry name" value="Phosphoglycerate_kinase"/>
</dbReference>
<evidence type="ECO:0000256" key="11">
    <source>
        <dbReference type="ARBA" id="ARBA00023152"/>
    </source>
</evidence>
<dbReference type="FunFam" id="3.40.50.1260:FF:000006">
    <property type="entry name" value="Phosphoglycerate kinase"/>
    <property type="match status" value="1"/>
</dbReference>
<evidence type="ECO:0000256" key="6">
    <source>
        <dbReference type="ARBA" id="ARBA00016471"/>
    </source>
</evidence>
<evidence type="ECO:0000256" key="2">
    <source>
        <dbReference type="ARBA" id="ARBA00004838"/>
    </source>
</evidence>
<dbReference type="STRING" id="1429043.X474_20020"/>
<keyword evidence="12" id="KW-0963">Cytoplasm</keyword>